<dbReference type="InterPro" id="IPR000120">
    <property type="entry name" value="Amidase"/>
</dbReference>
<dbReference type="STRING" id="1479485.DA73_0237725"/>
<dbReference type="Proteomes" id="UP000029738">
    <property type="component" value="Unassembled WGS sequence"/>
</dbReference>
<dbReference type="InterPro" id="IPR020556">
    <property type="entry name" value="Amidase_CS"/>
</dbReference>
<evidence type="ECO:0000313" key="5">
    <source>
        <dbReference type="Proteomes" id="UP000029738"/>
    </source>
</evidence>
<comment type="similarity">
    <text evidence="1">Belongs to the amidase family.</text>
</comment>
<feature type="domain" description="Amidase" evidence="2">
    <location>
        <begin position="27"/>
        <end position="443"/>
    </location>
</feature>
<dbReference type="Gene3D" id="3.90.1300.10">
    <property type="entry name" value="Amidase signature (AS) domain"/>
    <property type="match status" value="1"/>
</dbReference>
<proteinExistence type="inferred from homology"/>
<dbReference type="RefSeq" id="WP_038079958.1">
    <property type="nucleotide sequence ID" value="NZ_JHEG04000001.1"/>
</dbReference>
<dbReference type="OrthoDB" id="9811471at2"/>
<dbReference type="EMBL" id="JHEG02000059">
    <property type="protein sequence ID" value="KIE06963.1"/>
    <property type="molecule type" value="Genomic_DNA"/>
</dbReference>
<evidence type="ECO:0000313" key="4">
    <source>
        <dbReference type="EMBL" id="KIE06963.1"/>
    </source>
</evidence>
<reference evidence="4" key="1">
    <citation type="journal article" date="2015" name="Genome Announc.">
        <title>Draft Genome Sequence of Tolypothrix boutellei Strain VB521301.</title>
        <authorList>
            <person name="Chandrababunaidu M.M."/>
            <person name="Singh D."/>
            <person name="Sen D."/>
            <person name="Bhan S."/>
            <person name="Das S."/>
            <person name="Gupta A."/>
            <person name="Adhikary S.P."/>
            <person name="Tripathy S."/>
        </authorList>
    </citation>
    <scope>NUCLEOTIDE SEQUENCE</scope>
    <source>
        <strain evidence="4">VB521301</strain>
    </source>
</reference>
<dbReference type="EMBL" id="JHEG04000001">
    <property type="protein sequence ID" value="KAF3889639.1"/>
    <property type="molecule type" value="Genomic_DNA"/>
</dbReference>
<sequence length="469" mass="49847">MNQVDLAFTPALEQAQLVRRREVSPLDLVQVYLERIQQFNPQLGSYFTVLAEQAIADAKAKTEILASASELPPFFGVPISIKDLNPLAGVPCTFGNPALLNNIPNYDDGVVTRIKHAGFIILGKTATSELGACPYTEPRGFPPARNPWNLEYTPGGSSGGAAAAVAAGLCAIAQGSDGGGSVRGPAACCGLVGIKPSRGRVTHAPVGDRMNGIAMNGPLGRTVADAAALLDVMSGYVTGDPYWLPNPEPSFLAATQIKPGRLRIAYSTKILPIGEADSNCKQGVLQTVELLEQLGHVVEEKCPDFSGIVEPFKIVWQTAPASSGLPYEILQPFTQWLFERSGSAGEYLKAVSQMQVVSRQIVAFFDTVDVLVLPVYLHSPIRVGEWADLSPEETFQKIIDWVAPCPPANATGQPAIALPVGFDSNGLPIGVQLIGRPAAEATLISLAAQLEVAKPWIQHRPSLTVTGNQ</sequence>
<dbReference type="Pfam" id="PF01425">
    <property type="entry name" value="Amidase"/>
    <property type="match status" value="1"/>
</dbReference>
<dbReference type="InterPro" id="IPR023631">
    <property type="entry name" value="Amidase_dom"/>
</dbReference>
<comment type="caution">
    <text evidence="4">The sequence shown here is derived from an EMBL/GenBank/DDBJ whole genome shotgun (WGS) entry which is preliminary data.</text>
</comment>
<name>A0A0C1QSY4_9CYAN</name>
<dbReference type="PROSITE" id="PS00571">
    <property type="entry name" value="AMIDASES"/>
    <property type="match status" value="1"/>
</dbReference>
<dbReference type="AlphaFoldDB" id="A0A0C1QSY4"/>
<evidence type="ECO:0000313" key="3">
    <source>
        <dbReference type="EMBL" id="KAF3889639.1"/>
    </source>
</evidence>
<reference evidence="3" key="2">
    <citation type="submission" date="2019-11" db="EMBL/GenBank/DDBJ databases">
        <title>Improved Assembly of Tolypothrix boutellei genome.</title>
        <authorList>
            <person name="Sarangi A.N."/>
            <person name="Mukherjee M."/>
            <person name="Ghosh S."/>
            <person name="Singh D."/>
            <person name="Das A."/>
            <person name="Kant S."/>
            <person name="Prusty A."/>
            <person name="Tripathy S."/>
        </authorList>
    </citation>
    <scope>NUCLEOTIDE SEQUENCE</scope>
    <source>
        <strain evidence="3">VB521301</strain>
    </source>
</reference>
<keyword evidence="5" id="KW-1185">Reference proteome</keyword>
<dbReference type="SUPFAM" id="SSF75304">
    <property type="entry name" value="Amidase signature (AS) enzymes"/>
    <property type="match status" value="1"/>
</dbReference>
<dbReference type="PANTHER" id="PTHR11895:SF7">
    <property type="entry name" value="GLUTAMYL-TRNA(GLN) AMIDOTRANSFERASE SUBUNIT A, MITOCHONDRIAL"/>
    <property type="match status" value="1"/>
</dbReference>
<dbReference type="InterPro" id="IPR036928">
    <property type="entry name" value="AS_sf"/>
</dbReference>
<dbReference type="PANTHER" id="PTHR11895">
    <property type="entry name" value="TRANSAMIDASE"/>
    <property type="match status" value="1"/>
</dbReference>
<gene>
    <name evidence="4" type="ORF">DA73_0237725</name>
    <name evidence="3" type="ORF">DA73_0400032330</name>
</gene>
<evidence type="ECO:0000259" key="2">
    <source>
        <dbReference type="Pfam" id="PF01425"/>
    </source>
</evidence>
<dbReference type="GO" id="GO:0003824">
    <property type="term" value="F:catalytic activity"/>
    <property type="evidence" value="ECO:0007669"/>
    <property type="project" value="InterPro"/>
</dbReference>
<protein>
    <submittedName>
        <fullName evidence="4">Amidase</fullName>
    </submittedName>
</protein>
<evidence type="ECO:0000256" key="1">
    <source>
        <dbReference type="ARBA" id="ARBA00009199"/>
    </source>
</evidence>
<accession>A0A0C1QSY4</accession>
<organism evidence="4">
    <name type="scientific">Tolypothrix bouteillei VB521301</name>
    <dbReference type="NCBI Taxonomy" id="1479485"/>
    <lineage>
        <taxon>Bacteria</taxon>
        <taxon>Bacillati</taxon>
        <taxon>Cyanobacteriota</taxon>
        <taxon>Cyanophyceae</taxon>
        <taxon>Nostocales</taxon>
        <taxon>Tolypothrichaceae</taxon>
        <taxon>Tolypothrix</taxon>
    </lineage>
</organism>